<sequence length="568" mass="58975">MTTNVVIVDDRDSPIQYAGSWNDAGAEVEFHGTTRWASQAGSTASFTFSGSSVTVYGSVAAKNPAEASLNFVIDNSVTGSYTPSDSLDEGLFHEALWTSPSMSEGTHTLVITQTRAADEGQIYLDYMLYTTASDDSGGPYFIDDRDSRITYTPAWRQFGSENDFQHTSQESTSTGDSFSLTFEGTRISFYGGLTTSDAGLMKASMVLDGGSPVVYNAPNPIPATTNNLIYTSEDLPDGTHTLVVTAETDQTMWADYFLVTPNTPSSLPPQTPPSPPTTPTSLGSPTTTPGPSPVSPSSPSAPSGSHSVSSGSHIITSGTHPVGSGGAPDPSSIFSLSSSSLFPSGTASSSSSDSDTPVSTSSKSTPTAAIVAGLLGALLLVALVCATIFCIRRRQRRQVGQTVEDPAPPMASATAAIPFVTRGAATSHTALNSTYGYSESAAAASTSDLEHFDSTPSLHASNPFADIVSGSDAAPSQPALVSESPQRHSTNTSISNPTLSHSSARESTTSADEALLRPLQPVRRNSKLAAEGRWQQNIHVSVTLSSGAPSIAGSSRVDGEEAPPQYAA</sequence>
<feature type="region of interest" description="Disordered" evidence="1">
    <location>
        <begin position="263"/>
        <end position="330"/>
    </location>
</feature>
<evidence type="ECO:0000256" key="1">
    <source>
        <dbReference type="SAM" id="MobiDB-lite"/>
    </source>
</evidence>
<dbReference type="EMBL" id="JARKIE010000128">
    <property type="protein sequence ID" value="KAJ7679742.1"/>
    <property type="molecule type" value="Genomic_DNA"/>
</dbReference>
<feature type="region of interest" description="Disordered" evidence="1">
    <location>
        <begin position="344"/>
        <end position="364"/>
    </location>
</feature>
<gene>
    <name evidence="3" type="ORF">B0H17DRAFT_986855</name>
</gene>
<feature type="region of interest" description="Disordered" evidence="1">
    <location>
        <begin position="463"/>
        <end position="519"/>
    </location>
</feature>
<feature type="region of interest" description="Disordered" evidence="1">
    <location>
        <begin position="545"/>
        <end position="568"/>
    </location>
</feature>
<dbReference type="AlphaFoldDB" id="A0AAD7D5M5"/>
<keyword evidence="4" id="KW-1185">Reference proteome</keyword>
<proteinExistence type="predicted"/>
<evidence type="ECO:0000313" key="4">
    <source>
        <dbReference type="Proteomes" id="UP001221757"/>
    </source>
</evidence>
<reference evidence="3" key="1">
    <citation type="submission" date="2023-03" db="EMBL/GenBank/DDBJ databases">
        <title>Massive genome expansion in bonnet fungi (Mycena s.s.) driven by repeated elements and novel gene families across ecological guilds.</title>
        <authorList>
            <consortium name="Lawrence Berkeley National Laboratory"/>
            <person name="Harder C.B."/>
            <person name="Miyauchi S."/>
            <person name="Viragh M."/>
            <person name="Kuo A."/>
            <person name="Thoen E."/>
            <person name="Andreopoulos B."/>
            <person name="Lu D."/>
            <person name="Skrede I."/>
            <person name="Drula E."/>
            <person name="Henrissat B."/>
            <person name="Morin E."/>
            <person name="Kohler A."/>
            <person name="Barry K."/>
            <person name="LaButti K."/>
            <person name="Morin E."/>
            <person name="Salamov A."/>
            <person name="Lipzen A."/>
            <person name="Mereny Z."/>
            <person name="Hegedus B."/>
            <person name="Baldrian P."/>
            <person name="Stursova M."/>
            <person name="Weitz H."/>
            <person name="Taylor A."/>
            <person name="Grigoriev I.V."/>
            <person name="Nagy L.G."/>
            <person name="Martin F."/>
            <person name="Kauserud H."/>
        </authorList>
    </citation>
    <scope>NUCLEOTIDE SEQUENCE</scope>
    <source>
        <strain evidence="3">CBHHK067</strain>
    </source>
</reference>
<evidence type="ECO:0000256" key="2">
    <source>
        <dbReference type="SAM" id="Phobius"/>
    </source>
</evidence>
<accession>A0AAD7D5M5</accession>
<protein>
    <submittedName>
        <fullName evidence="3">Uncharacterized protein</fullName>
    </submittedName>
</protein>
<evidence type="ECO:0000313" key="3">
    <source>
        <dbReference type="EMBL" id="KAJ7679742.1"/>
    </source>
</evidence>
<keyword evidence="2" id="KW-0812">Transmembrane</keyword>
<dbReference type="Gene3D" id="1.20.5.100">
    <property type="entry name" value="Cytochrome c1, transmembrane anchor, C-terminal"/>
    <property type="match status" value="1"/>
</dbReference>
<feature type="compositionally biased region" description="Low complexity" evidence="1">
    <location>
        <begin position="297"/>
        <end position="319"/>
    </location>
</feature>
<feature type="compositionally biased region" description="Polar residues" evidence="1">
    <location>
        <begin position="483"/>
        <end position="511"/>
    </location>
</feature>
<organism evidence="3 4">
    <name type="scientific">Mycena rosella</name>
    <name type="common">Pink bonnet</name>
    <name type="synonym">Agaricus rosellus</name>
    <dbReference type="NCBI Taxonomy" id="1033263"/>
    <lineage>
        <taxon>Eukaryota</taxon>
        <taxon>Fungi</taxon>
        <taxon>Dikarya</taxon>
        <taxon>Basidiomycota</taxon>
        <taxon>Agaricomycotina</taxon>
        <taxon>Agaricomycetes</taxon>
        <taxon>Agaricomycetidae</taxon>
        <taxon>Agaricales</taxon>
        <taxon>Marasmiineae</taxon>
        <taxon>Mycenaceae</taxon>
        <taxon>Mycena</taxon>
    </lineage>
</organism>
<feature type="compositionally biased region" description="Pro residues" evidence="1">
    <location>
        <begin position="266"/>
        <end position="278"/>
    </location>
</feature>
<keyword evidence="2" id="KW-1133">Transmembrane helix</keyword>
<dbReference type="Gene3D" id="2.60.120.260">
    <property type="entry name" value="Galactose-binding domain-like"/>
    <property type="match status" value="2"/>
</dbReference>
<name>A0AAD7D5M5_MYCRO</name>
<comment type="caution">
    <text evidence="3">The sequence shown here is derived from an EMBL/GenBank/DDBJ whole genome shotgun (WGS) entry which is preliminary data.</text>
</comment>
<dbReference type="Proteomes" id="UP001221757">
    <property type="component" value="Unassembled WGS sequence"/>
</dbReference>
<keyword evidence="2" id="KW-0472">Membrane</keyword>
<feature type="transmembrane region" description="Helical" evidence="2">
    <location>
        <begin position="368"/>
        <end position="391"/>
    </location>
</feature>